<proteinExistence type="predicted"/>
<dbReference type="Pfam" id="PF04471">
    <property type="entry name" value="Mrr_cat"/>
    <property type="match status" value="1"/>
</dbReference>
<comment type="caution">
    <text evidence="2">The sequence shown here is derived from an EMBL/GenBank/DDBJ whole genome shotgun (WGS) entry which is preliminary data.</text>
</comment>
<feature type="domain" description="Restriction endonuclease type IV Mrr" evidence="1">
    <location>
        <begin position="6"/>
        <end position="107"/>
    </location>
</feature>
<dbReference type="RefSeq" id="WP_073541870.1">
    <property type="nucleotide sequence ID" value="NZ_NTUS01000020.1"/>
</dbReference>
<dbReference type="InterPro" id="IPR011856">
    <property type="entry name" value="tRNA_endonuc-like_dom_sf"/>
</dbReference>
<dbReference type="AlphaFoldDB" id="A0A9X6Z5H1"/>
<dbReference type="Gene3D" id="3.40.1350.10">
    <property type="match status" value="1"/>
</dbReference>
<evidence type="ECO:0000313" key="2">
    <source>
        <dbReference type="EMBL" id="PFB08654.1"/>
    </source>
</evidence>
<reference evidence="2 3" key="1">
    <citation type="submission" date="2017-09" db="EMBL/GenBank/DDBJ databases">
        <title>Large-scale bioinformatics analysis of Bacillus genomes uncovers conserved roles of natural products in bacterial physiology.</title>
        <authorList>
            <consortium name="Agbiome Team Llc"/>
            <person name="Bleich R.M."/>
            <person name="Kirk G.J."/>
            <person name="Santa Maria K.C."/>
            <person name="Allen S.E."/>
            <person name="Farag S."/>
            <person name="Shank E.A."/>
            <person name="Bowers A."/>
        </authorList>
    </citation>
    <scope>NUCLEOTIDE SEQUENCE [LARGE SCALE GENOMIC DNA]</scope>
    <source>
        <strain evidence="2 3">AFS015413</strain>
    </source>
</reference>
<dbReference type="EMBL" id="NTUS01000020">
    <property type="protein sequence ID" value="PFB08654.1"/>
    <property type="molecule type" value="Genomic_DNA"/>
</dbReference>
<organism evidence="2 3">
    <name type="scientific">Bacillus thuringiensis</name>
    <dbReference type="NCBI Taxonomy" id="1428"/>
    <lineage>
        <taxon>Bacteria</taxon>
        <taxon>Bacillati</taxon>
        <taxon>Bacillota</taxon>
        <taxon>Bacilli</taxon>
        <taxon>Bacillales</taxon>
        <taxon>Bacillaceae</taxon>
        <taxon>Bacillus</taxon>
        <taxon>Bacillus cereus group</taxon>
    </lineage>
</organism>
<evidence type="ECO:0000259" key="1">
    <source>
        <dbReference type="Pfam" id="PF04471"/>
    </source>
</evidence>
<dbReference type="InterPro" id="IPR011335">
    <property type="entry name" value="Restrct_endonuc-II-like"/>
</dbReference>
<gene>
    <name evidence="2" type="ORF">CN398_07385</name>
</gene>
<dbReference type="Proteomes" id="UP000220397">
    <property type="component" value="Unassembled WGS sequence"/>
</dbReference>
<dbReference type="GO" id="GO:0004519">
    <property type="term" value="F:endonuclease activity"/>
    <property type="evidence" value="ECO:0007669"/>
    <property type="project" value="InterPro"/>
</dbReference>
<dbReference type="GO" id="GO:0003677">
    <property type="term" value="F:DNA binding"/>
    <property type="evidence" value="ECO:0007669"/>
    <property type="project" value="InterPro"/>
</dbReference>
<sequence length="154" mass="18214">MIDWSSINPRHFEKFIFHVLGRKGFRNREWFGRGGGDKGRDVVAKYYVELPFNLGFEQTWIFQCKREKRMPQQSEVFNEIVKAKQHHPDGWVLVTPHNPTSNFYDFLHSLEQNMGFKLVVFTLAELEEIVRDHTELKYVLLHGHLPEEGEEANV</sequence>
<evidence type="ECO:0000313" key="3">
    <source>
        <dbReference type="Proteomes" id="UP000220397"/>
    </source>
</evidence>
<protein>
    <recommendedName>
        <fullName evidence="1">Restriction endonuclease type IV Mrr domain-containing protein</fullName>
    </recommendedName>
</protein>
<name>A0A9X6Z5H1_BACTU</name>
<dbReference type="GO" id="GO:0009307">
    <property type="term" value="P:DNA restriction-modification system"/>
    <property type="evidence" value="ECO:0007669"/>
    <property type="project" value="InterPro"/>
</dbReference>
<dbReference type="InterPro" id="IPR007560">
    <property type="entry name" value="Restrct_endonuc_IV_Mrr"/>
</dbReference>
<accession>A0A9X6Z5H1</accession>
<dbReference type="SUPFAM" id="SSF52980">
    <property type="entry name" value="Restriction endonuclease-like"/>
    <property type="match status" value="1"/>
</dbReference>